<dbReference type="EMBL" id="CP093349">
    <property type="protein sequence ID" value="WOH09377.1"/>
    <property type="molecule type" value="Genomic_DNA"/>
</dbReference>
<dbReference type="Gene3D" id="3.30.420.100">
    <property type="match status" value="1"/>
</dbReference>
<sequence length="111" mass="12641">MKCCSRIAWFFSLSRIAGLLCWVLCSFLNPLLLNLVAYCTGLLLARRVLEKLKMDDEYKGNVEAMFMDWMRNLEVGIPALLEDGIQRLYMPESMTSFVAGLGSSDLKCYDL</sequence>
<evidence type="ECO:0000256" key="3">
    <source>
        <dbReference type="ARBA" id="ARBA00023274"/>
    </source>
</evidence>
<proteinExistence type="inferred from homology"/>
<dbReference type="GO" id="GO:1990904">
    <property type="term" value="C:ribonucleoprotein complex"/>
    <property type="evidence" value="ECO:0007669"/>
    <property type="project" value="UniProtKB-KW"/>
</dbReference>
<dbReference type="GO" id="GO:0005840">
    <property type="term" value="C:ribosome"/>
    <property type="evidence" value="ECO:0007669"/>
    <property type="project" value="UniProtKB-KW"/>
</dbReference>
<evidence type="ECO:0000256" key="1">
    <source>
        <dbReference type="ARBA" id="ARBA00007116"/>
    </source>
</evidence>
<keyword evidence="3" id="KW-0687">Ribonucleoprotein</keyword>
<dbReference type="GO" id="GO:0008097">
    <property type="term" value="F:5S rRNA binding"/>
    <property type="evidence" value="ECO:0007669"/>
    <property type="project" value="InterPro"/>
</dbReference>
<organism evidence="4 5">
    <name type="scientific">Daucus carota subsp. sativus</name>
    <name type="common">Carrot</name>
    <dbReference type="NCBI Taxonomy" id="79200"/>
    <lineage>
        <taxon>Eukaryota</taxon>
        <taxon>Viridiplantae</taxon>
        <taxon>Streptophyta</taxon>
        <taxon>Embryophyta</taxon>
        <taxon>Tracheophyta</taxon>
        <taxon>Spermatophyta</taxon>
        <taxon>Magnoliopsida</taxon>
        <taxon>eudicotyledons</taxon>
        <taxon>Gunneridae</taxon>
        <taxon>Pentapetalae</taxon>
        <taxon>asterids</taxon>
        <taxon>campanulids</taxon>
        <taxon>Apiales</taxon>
        <taxon>Apiaceae</taxon>
        <taxon>Apioideae</taxon>
        <taxon>Scandiceae</taxon>
        <taxon>Daucinae</taxon>
        <taxon>Daucus</taxon>
        <taxon>Daucus sect. Daucus</taxon>
    </lineage>
</organism>
<dbReference type="InterPro" id="IPR005485">
    <property type="entry name" value="Rbsml_uL18_euk_arch"/>
</dbReference>
<gene>
    <name evidence="4" type="ORF">DCAR_0728834</name>
</gene>
<protein>
    <submittedName>
        <fullName evidence="4">Uncharacterized protein</fullName>
    </submittedName>
</protein>
<dbReference type="GO" id="GO:0006412">
    <property type="term" value="P:translation"/>
    <property type="evidence" value="ECO:0007669"/>
    <property type="project" value="InterPro"/>
</dbReference>
<evidence type="ECO:0000313" key="5">
    <source>
        <dbReference type="Proteomes" id="UP000077755"/>
    </source>
</evidence>
<evidence type="ECO:0000256" key="2">
    <source>
        <dbReference type="ARBA" id="ARBA00022980"/>
    </source>
</evidence>
<evidence type="ECO:0000313" key="4">
    <source>
        <dbReference type="EMBL" id="WOH09377.1"/>
    </source>
</evidence>
<accession>A0A161X6L1</accession>
<reference evidence="4" key="1">
    <citation type="journal article" date="2016" name="Nat. Genet.">
        <title>A high-quality carrot genome assembly provides new insights into carotenoid accumulation and asterid genome evolution.</title>
        <authorList>
            <person name="Iorizzo M."/>
            <person name="Ellison S."/>
            <person name="Senalik D."/>
            <person name="Zeng P."/>
            <person name="Satapoomin P."/>
            <person name="Huang J."/>
            <person name="Bowman M."/>
            <person name="Iovene M."/>
            <person name="Sanseverino W."/>
            <person name="Cavagnaro P."/>
            <person name="Yildiz M."/>
            <person name="Macko-Podgorni A."/>
            <person name="Moranska E."/>
            <person name="Grzebelus E."/>
            <person name="Grzebelus D."/>
            <person name="Ashrafi H."/>
            <person name="Zheng Z."/>
            <person name="Cheng S."/>
            <person name="Spooner D."/>
            <person name="Van Deynze A."/>
            <person name="Simon P."/>
        </authorList>
    </citation>
    <scope>NUCLEOTIDE SEQUENCE</scope>
    <source>
        <tissue evidence="4">Leaf</tissue>
    </source>
</reference>
<dbReference type="Gramene" id="KZM88033">
    <property type="protein sequence ID" value="KZM88033"/>
    <property type="gene ID" value="DCAR_025108"/>
</dbReference>
<reference evidence="4" key="2">
    <citation type="submission" date="2022-03" db="EMBL/GenBank/DDBJ databases">
        <title>Draft title - Genomic analysis of global carrot germplasm unveils the trajectory of domestication and the origin of high carotenoid orange carrot.</title>
        <authorList>
            <person name="Iorizzo M."/>
            <person name="Ellison S."/>
            <person name="Senalik D."/>
            <person name="Macko-Podgorni A."/>
            <person name="Grzebelus D."/>
            <person name="Bostan H."/>
            <person name="Rolling W."/>
            <person name="Curaba J."/>
            <person name="Simon P."/>
        </authorList>
    </citation>
    <scope>NUCLEOTIDE SEQUENCE</scope>
    <source>
        <tissue evidence="4">Leaf</tissue>
    </source>
</reference>
<comment type="similarity">
    <text evidence="1">Belongs to the universal ribosomal protein uL18 family.</text>
</comment>
<dbReference type="AlphaFoldDB" id="A0A161X6L1"/>
<dbReference type="Proteomes" id="UP000077755">
    <property type="component" value="Chromosome 7"/>
</dbReference>
<keyword evidence="2" id="KW-0689">Ribosomal protein</keyword>
<dbReference type="GO" id="GO:0003735">
    <property type="term" value="F:structural constituent of ribosome"/>
    <property type="evidence" value="ECO:0007669"/>
    <property type="project" value="InterPro"/>
</dbReference>
<dbReference type="Pfam" id="PF17144">
    <property type="entry name" value="Ribosomal_L5e"/>
    <property type="match status" value="1"/>
</dbReference>
<keyword evidence="5" id="KW-1185">Reference proteome</keyword>
<name>A0A161X6L1_DAUCS</name>